<dbReference type="Gene3D" id="3.40.1090.10">
    <property type="entry name" value="Cytosolic phospholipase A2 catalytic domain"/>
    <property type="match status" value="1"/>
</dbReference>
<keyword evidence="2" id="KW-0378">Hydrolase</keyword>
<reference evidence="4" key="3">
    <citation type="submission" date="2020-02" db="EMBL/GenBank/DDBJ databases">
        <authorList>
            <person name="Matsumoto Y."/>
            <person name="Motooka D."/>
            <person name="Nakamura S."/>
        </authorList>
    </citation>
    <scope>NUCLEOTIDE SEQUENCE</scope>
    <source>
        <strain evidence="4">JCM 6377</strain>
    </source>
</reference>
<evidence type="ECO:0000259" key="3">
    <source>
        <dbReference type="PROSITE" id="PS51635"/>
    </source>
</evidence>
<feature type="domain" description="PNPLA" evidence="3">
    <location>
        <begin position="7"/>
        <end position="205"/>
    </location>
</feature>
<dbReference type="AlphaFoldDB" id="A0A2A7NA25"/>
<gene>
    <name evidence="5" type="ORF">CQY20_06395</name>
    <name evidence="4" type="ORF">MAGR_36970</name>
</gene>
<dbReference type="OrthoDB" id="2339873at2"/>
<protein>
    <submittedName>
        <fullName evidence="4">Phospholipase</fullName>
    </submittedName>
</protein>
<organism evidence="5 6">
    <name type="scientific">Mycolicibacterium agri</name>
    <name type="common">Mycobacterium agri</name>
    <dbReference type="NCBI Taxonomy" id="36811"/>
    <lineage>
        <taxon>Bacteria</taxon>
        <taxon>Bacillati</taxon>
        <taxon>Actinomycetota</taxon>
        <taxon>Actinomycetes</taxon>
        <taxon>Mycobacteriales</taxon>
        <taxon>Mycobacteriaceae</taxon>
        <taxon>Mycolicibacterium</taxon>
    </lineage>
</organism>
<feature type="short sequence motif" description="GXSXG" evidence="2">
    <location>
        <begin position="46"/>
        <end position="50"/>
    </location>
</feature>
<comment type="caution">
    <text evidence="5">The sequence shown here is derived from an EMBL/GenBank/DDBJ whole genome shotgun (WGS) entry which is preliminary data.</text>
</comment>
<dbReference type="PROSITE" id="PS51635">
    <property type="entry name" value="PNPLA"/>
    <property type="match status" value="1"/>
</dbReference>
<feature type="short sequence motif" description="DGA/G" evidence="2">
    <location>
        <begin position="192"/>
        <end position="194"/>
    </location>
</feature>
<reference evidence="5 6" key="1">
    <citation type="submission" date="2017-10" db="EMBL/GenBank/DDBJ databases">
        <title>The new phylogeny of genus Mycobacterium.</title>
        <authorList>
            <person name="Tortoli E."/>
            <person name="Trovato A."/>
            <person name="Cirillo D.M."/>
        </authorList>
    </citation>
    <scope>NUCLEOTIDE SEQUENCE [LARGE SCALE GENOMIC DNA]</scope>
    <source>
        <strain evidence="5 6">CCUG37673</strain>
    </source>
</reference>
<feature type="short sequence motif" description="GXGXXG" evidence="2">
    <location>
        <begin position="11"/>
        <end position="16"/>
    </location>
</feature>
<dbReference type="Proteomes" id="UP000220914">
    <property type="component" value="Unassembled WGS sequence"/>
</dbReference>
<feature type="active site" description="Nucleophile" evidence="2">
    <location>
        <position position="48"/>
    </location>
</feature>
<evidence type="ECO:0000256" key="1">
    <source>
        <dbReference type="ARBA" id="ARBA00023098"/>
    </source>
</evidence>
<dbReference type="Pfam" id="PF01734">
    <property type="entry name" value="Patatin"/>
    <property type="match status" value="1"/>
</dbReference>
<dbReference type="InterPro" id="IPR002641">
    <property type="entry name" value="PNPLA_dom"/>
</dbReference>
<accession>A0A2A7NA25</accession>
<proteinExistence type="predicted"/>
<dbReference type="GO" id="GO:0016787">
    <property type="term" value="F:hydrolase activity"/>
    <property type="evidence" value="ECO:0007669"/>
    <property type="project" value="UniProtKB-UniRule"/>
</dbReference>
<feature type="active site" description="Proton acceptor" evidence="2">
    <location>
        <position position="192"/>
    </location>
</feature>
<evidence type="ECO:0000313" key="4">
    <source>
        <dbReference type="EMBL" id="GFG52256.1"/>
    </source>
</evidence>
<dbReference type="Proteomes" id="UP000465302">
    <property type="component" value="Unassembled WGS sequence"/>
</dbReference>
<dbReference type="RefSeq" id="WP_133119030.1">
    <property type="nucleotide sequence ID" value="NZ_BLKS01000001.1"/>
</dbReference>
<dbReference type="EMBL" id="PDCP01000008">
    <property type="protein sequence ID" value="PEG40895.1"/>
    <property type="molecule type" value="Genomic_DNA"/>
</dbReference>
<keyword evidence="1 2" id="KW-0443">Lipid metabolism</keyword>
<keyword evidence="2" id="KW-0442">Lipid degradation</keyword>
<dbReference type="InterPro" id="IPR016035">
    <property type="entry name" value="Acyl_Trfase/lysoPLipase"/>
</dbReference>
<reference evidence="4 7" key="2">
    <citation type="journal article" date="2019" name="Emerg. Microbes Infect.">
        <title>Comprehensive subspecies identification of 175 nontuberculous mycobacteria species based on 7547 genomic profiles.</title>
        <authorList>
            <person name="Matsumoto Y."/>
            <person name="Kinjo T."/>
            <person name="Motooka D."/>
            <person name="Nabeya D."/>
            <person name="Jung N."/>
            <person name="Uechi K."/>
            <person name="Horii T."/>
            <person name="Iida T."/>
            <person name="Fujita J."/>
            <person name="Nakamura S."/>
        </authorList>
    </citation>
    <scope>NUCLEOTIDE SEQUENCE [LARGE SCALE GENOMIC DNA]</scope>
    <source>
        <strain evidence="4 7">JCM 6377</strain>
    </source>
</reference>
<sequence>MAVTTGVVLAGGGLAGIAWEAGVLTGIADIDPELAARIGTADVIVGSSAGSVVAAHLSGPAALYGLYLSQLTDQTAEIEINFDETSYQRTVLDVTTGAHSVREYRMRLVALARGTETVAQSRRREVVGARMTAAASWPAQRNLWITAIDANSAERVVFTGEDGIELADAVTASCAIPGIWPLAVINGCQFIDGATPSVTNADLAGGCDQVLVITPLTGPTTRWWDLRAEIAALAPARVAVIQADRSTVPLFMDNPLSPRCRRPAAQAGRALGRRTARWLAEWIR</sequence>
<evidence type="ECO:0000313" key="7">
    <source>
        <dbReference type="Proteomes" id="UP000465302"/>
    </source>
</evidence>
<keyword evidence="6" id="KW-1185">Reference proteome</keyword>
<dbReference type="GO" id="GO:0016042">
    <property type="term" value="P:lipid catabolic process"/>
    <property type="evidence" value="ECO:0007669"/>
    <property type="project" value="UniProtKB-UniRule"/>
</dbReference>
<dbReference type="SUPFAM" id="SSF52151">
    <property type="entry name" value="FabD/lysophospholipase-like"/>
    <property type="match status" value="1"/>
</dbReference>
<evidence type="ECO:0000313" key="5">
    <source>
        <dbReference type="EMBL" id="PEG40895.1"/>
    </source>
</evidence>
<dbReference type="EMBL" id="BLKS01000001">
    <property type="protein sequence ID" value="GFG52256.1"/>
    <property type="molecule type" value="Genomic_DNA"/>
</dbReference>
<evidence type="ECO:0000256" key="2">
    <source>
        <dbReference type="PROSITE-ProRule" id="PRU01161"/>
    </source>
</evidence>
<evidence type="ECO:0000313" key="6">
    <source>
        <dbReference type="Proteomes" id="UP000220914"/>
    </source>
</evidence>
<name>A0A2A7NA25_MYCAG</name>